<proteinExistence type="predicted"/>
<evidence type="ECO:0000313" key="4">
    <source>
        <dbReference type="Proteomes" id="UP001159405"/>
    </source>
</evidence>
<dbReference type="Proteomes" id="UP001159405">
    <property type="component" value="Unassembled WGS sequence"/>
</dbReference>
<accession>A0ABN8Q3H3</accession>
<evidence type="ECO:0000256" key="2">
    <source>
        <dbReference type="SAM" id="SignalP"/>
    </source>
</evidence>
<name>A0ABN8Q3H3_9CNID</name>
<organism evidence="3 4">
    <name type="scientific">Porites lobata</name>
    <dbReference type="NCBI Taxonomy" id="104759"/>
    <lineage>
        <taxon>Eukaryota</taxon>
        <taxon>Metazoa</taxon>
        <taxon>Cnidaria</taxon>
        <taxon>Anthozoa</taxon>
        <taxon>Hexacorallia</taxon>
        <taxon>Scleractinia</taxon>
        <taxon>Fungiina</taxon>
        <taxon>Poritidae</taxon>
        <taxon>Porites</taxon>
    </lineage>
</organism>
<feature type="compositionally biased region" description="Basic and acidic residues" evidence="1">
    <location>
        <begin position="112"/>
        <end position="151"/>
    </location>
</feature>
<feature type="compositionally biased region" description="Acidic residues" evidence="1">
    <location>
        <begin position="152"/>
        <end position="166"/>
    </location>
</feature>
<gene>
    <name evidence="3" type="ORF">PLOB_00050040</name>
</gene>
<feature type="region of interest" description="Disordered" evidence="1">
    <location>
        <begin position="103"/>
        <end position="214"/>
    </location>
</feature>
<evidence type="ECO:0000256" key="1">
    <source>
        <dbReference type="SAM" id="MobiDB-lite"/>
    </source>
</evidence>
<evidence type="ECO:0000313" key="3">
    <source>
        <dbReference type="EMBL" id="CAH3154475.1"/>
    </source>
</evidence>
<keyword evidence="2" id="KW-0732">Signal</keyword>
<protein>
    <submittedName>
        <fullName evidence="3">Uncharacterized protein</fullName>
    </submittedName>
</protein>
<feature type="compositionally biased region" description="Acidic residues" evidence="1">
    <location>
        <begin position="175"/>
        <end position="186"/>
    </location>
</feature>
<comment type="caution">
    <text evidence="3">The sequence shown here is derived from an EMBL/GenBank/DDBJ whole genome shotgun (WGS) entry which is preliminary data.</text>
</comment>
<feature type="signal peptide" evidence="2">
    <location>
        <begin position="1"/>
        <end position="15"/>
    </location>
</feature>
<sequence>MSLLLVFSLVGLVLSSVVSVPLSRKDAATLKSSELKNIQDDFAPLPKQFRWSDEDSPEGEDSLKGPSVELTTSNEYRGRKSLETKFEGVVDYDFKNKFEAIEEEAEEELEDETRRQLEDESGRQLEDEGGRQLKDQAGRQLEDEVEDKRDDESQELGDEIIDEFDKDIENSLTMDLEEDLREEDNNTDTNNTRSQVPRSGLPRPGRKRQIFPVNKVKGVGPTIIVGRRGMSRRLHPFQRTSHVRSPIKR</sequence>
<keyword evidence="4" id="KW-1185">Reference proteome</keyword>
<feature type="region of interest" description="Disordered" evidence="1">
    <location>
        <begin position="46"/>
        <end position="77"/>
    </location>
</feature>
<dbReference type="EMBL" id="CALNXK010000098">
    <property type="protein sequence ID" value="CAH3154475.1"/>
    <property type="molecule type" value="Genomic_DNA"/>
</dbReference>
<reference evidence="3 4" key="1">
    <citation type="submission" date="2022-05" db="EMBL/GenBank/DDBJ databases">
        <authorList>
            <consortium name="Genoscope - CEA"/>
            <person name="William W."/>
        </authorList>
    </citation>
    <scope>NUCLEOTIDE SEQUENCE [LARGE SCALE GENOMIC DNA]</scope>
</reference>
<feature type="chain" id="PRO_5045080032" evidence="2">
    <location>
        <begin position="16"/>
        <end position="249"/>
    </location>
</feature>